<comment type="similarity">
    <text evidence="2">Belongs to the CCDC172 family.</text>
</comment>
<dbReference type="PANTHER" id="PTHR22419:SF2">
    <property type="entry name" value="COILED-COIL DOMAIN-CONTAINING PROTEIN 172"/>
    <property type="match status" value="1"/>
</dbReference>
<dbReference type="InterPro" id="IPR029618">
    <property type="entry name" value="CCDC172"/>
</dbReference>
<feature type="compositionally biased region" description="Acidic residues" evidence="7">
    <location>
        <begin position="287"/>
        <end position="296"/>
    </location>
</feature>
<evidence type="ECO:0000256" key="2">
    <source>
        <dbReference type="ARBA" id="ARBA00008975"/>
    </source>
</evidence>
<dbReference type="EMBL" id="MRZV01000464">
    <property type="protein sequence ID" value="PIK49473.1"/>
    <property type="molecule type" value="Genomic_DNA"/>
</dbReference>
<dbReference type="PANTHER" id="PTHR22419">
    <property type="entry name" value="COILED-COIL DOMAIN-CONTAINING PROTEIN 172"/>
    <property type="match status" value="1"/>
</dbReference>
<feature type="region of interest" description="Disordered" evidence="7">
    <location>
        <begin position="222"/>
        <end position="271"/>
    </location>
</feature>
<protein>
    <recommendedName>
        <fullName evidence="3">Coiled-coil domain-containing protein 172</fullName>
    </recommendedName>
</protein>
<gene>
    <name evidence="8" type="ORF">BSL78_13666</name>
</gene>
<keyword evidence="5 6" id="KW-0175">Coiled coil</keyword>
<sequence length="307" mass="35261">MKMQLDELQKKICQQGSIKDKLKESYNKKQEDFMVQAGEFVSNFGLSFNGKKIRETEASERLELLQKDEEILSKELQQLRNKQRESCDIEEEKSAIMEEVRAYRKRLKDLEAKLASAKTRTTEIYGEKQQLAKKPENGQEFKRLQQELGVCRRDSLEGLCQALQLELNRLQRQVWQKRIQRPMVAVPPTSLQQPPPTGIPKFMPQRKCNTYARYEMTKPTASNCVLKQRPSDGSKVTESGELDSKQLTPPPGLSSNKDKFHEEETDQKTEIANIAEEAAFLEEIFISDDELTTADDAEGKRAASDNR</sequence>
<keyword evidence="4" id="KW-0963">Cytoplasm</keyword>
<feature type="coiled-coil region" evidence="6">
    <location>
        <begin position="62"/>
        <end position="120"/>
    </location>
</feature>
<dbReference type="Proteomes" id="UP000230750">
    <property type="component" value="Unassembled WGS sequence"/>
</dbReference>
<comment type="caution">
    <text evidence="8">The sequence shown here is derived from an EMBL/GenBank/DDBJ whole genome shotgun (WGS) entry which is preliminary data.</text>
</comment>
<reference evidence="8 9" key="1">
    <citation type="journal article" date="2017" name="PLoS Biol.">
        <title>The sea cucumber genome provides insights into morphological evolution and visceral regeneration.</title>
        <authorList>
            <person name="Zhang X."/>
            <person name="Sun L."/>
            <person name="Yuan J."/>
            <person name="Sun Y."/>
            <person name="Gao Y."/>
            <person name="Zhang L."/>
            <person name="Li S."/>
            <person name="Dai H."/>
            <person name="Hamel J.F."/>
            <person name="Liu C."/>
            <person name="Yu Y."/>
            <person name="Liu S."/>
            <person name="Lin W."/>
            <person name="Guo K."/>
            <person name="Jin S."/>
            <person name="Xu P."/>
            <person name="Storey K.B."/>
            <person name="Huan P."/>
            <person name="Zhang T."/>
            <person name="Zhou Y."/>
            <person name="Zhang J."/>
            <person name="Lin C."/>
            <person name="Li X."/>
            <person name="Xing L."/>
            <person name="Huo D."/>
            <person name="Sun M."/>
            <person name="Wang L."/>
            <person name="Mercier A."/>
            <person name="Li F."/>
            <person name="Yang H."/>
            <person name="Xiang J."/>
        </authorList>
    </citation>
    <scope>NUCLEOTIDE SEQUENCE [LARGE SCALE GENOMIC DNA]</scope>
    <source>
        <strain evidence="8">Shaxun</strain>
        <tissue evidence="8">Muscle</tissue>
    </source>
</reference>
<dbReference type="GO" id="GO:0005737">
    <property type="term" value="C:cytoplasm"/>
    <property type="evidence" value="ECO:0007669"/>
    <property type="project" value="UniProtKB-SubCell"/>
</dbReference>
<keyword evidence="9" id="KW-1185">Reference proteome</keyword>
<feature type="coiled-coil region" evidence="6">
    <location>
        <begin position="153"/>
        <end position="180"/>
    </location>
</feature>
<evidence type="ECO:0000256" key="6">
    <source>
        <dbReference type="SAM" id="Coils"/>
    </source>
</evidence>
<comment type="subcellular location">
    <subcellularLocation>
        <location evidence="1">Cytoplasm</location>
    </subcellularLocation>
</comment>
<evidence type="ECO:0000256" key="5">
    <source>
        <dbReference type="ARBA" id="ARBA00023054"/>
    </source>
</evidence>
<evidence type="ECO:0000256" key="1">
    <source>
        <dbReference type="ARBA" id="ARBA00004496"/>
    </source>
</evidence>
<accession>A0A2G8KN88</accession>
<evidence type="ECO:0000256" key="7">
    <source>
        <dbReference type="SAM" id="MobiDB-lite"/>
    </source>
</evidence>
<evidence type="ECO:0000313" key="8">
    <source>
        <dbReference type="EMBL" id="PIK49473.1"/>
    </source>
</evidence>
<feature type="compositionally biased region" description="Basic and acidic residues" evidence="7">
    <location>
        <begin position="297"/>
        <end position="307"/>
    </location>
</feature>
<dbReference type="OrthoDB" id="10055570at2759"/>
<dbReference type="AlphaFoldDB" id="A0A2G8KN88"/>
<name>A0A2G8KN88_STIJA</name>
<proteinExistence type="inferred from homology"/>
<feature type="region of interest" description="Disordered" evidence="7">
    <location>
        <begin position="287"/>
        <end position="307"/>
    </location>
</feature>
<organism evidence="8 9">
    <name type="scientific">Stichopus japonicus</name>
    <name type="common">Sea cucumber</name>
    <dbReference type="NCBI Taxonomy" id="307972"/>
    <lineage>
        <taxon>Eukaryota</taxon>
        <taxon>Metazoa</taxon>
        <taxon>Echinodermata</taxon>
        <taxon>Eleutherozoa</taxon>
        <taxon>Echinozoa</taxon>
        <taxon>Holothuroidea</taxon>
        <taxon>Aspidochirotacea</taxon>
        <taxon>Aspidochirotida</taxon>
        <taxon>Stichopodidae</taxon>
        <taxon>Apostichopus</taxon>
    </lineage>
</organism>
<evidence type="ECO:0000256" key="4">
    <source>
        <dbReference type="ARBA" id="ARBA00022490"/>
    </source>
</evidence>
<evidence type="ECO:0000313" key="9">
    <source>
        <dbReference type="Proteomes" id="UP000230750"/>
    </source>
</evidence>
<evidence type="ECO:0000256" key="3">
    <source>
        <dbReference type="ARBA" id="ARBA00022327"/>
    </source>
</evidence>
<feature type="compositionally biased region" description="Basic and acidic residues" evidence="7">
    <location>
        <begin position="256"/>
        <end position="269"/>
    </location>
</feature>